<keyword evidence="3" id="KW-1185">Reference proteome</keyword>
<keyword evidence="1" id="KW-1133">Transmembrane helix</keyword>
<proteinExistence type="predicted"/>
<evidence type="ECO:0000313" key="3">
    <source>
        <dbReference type="Proteomes" id="UP001164929"/>
    </source>
</evidence>
<feature type="transmembrane region" description="Helical" evidence="1">
    <location>
        <begin position="26"/>
        <end position="47"/>
    </location>
</feature>
<dbReference type="AlphaFoldDB" id="A0AAD6VZJ7"/>
<evidence type="ECO:0000313" key="2">
    <source>
        <dbReference type="EMBL" id="KAJ6993151.1"/>
    </source>
</evidence>
<evidence type="ECO:0000256" key="1">
    <source>
        <dbReference type="SAM" id="Phobius"/>
    </source>
</evidence>
<feature type="transmembrane region" description="Helical" evidence="1">
    <location>
        <begin position="59"/>
        <end position="78"/>
    </location>
</feature>
<keyword evidence="1" id="KW-0812">Transmembrane</keyword>
<dbReference type="EMBL" id="JAQIZT010000006">
    <property type="protein sequence ID" value="KAJ6993151.1"/>
    <property type="molecule type" value="Genomic_DNA"/>
</dbReference>
<reference evidence="2" key="1">
    <citation type="journal article" date="2023" name="Mol. Ecol. Resour.">
        <title>Chromosome-level genome assembly of a triploid poplar Populus alba 'Berolinensis'.</title>
        <authorList>
            <person name="Chen S."/>
            <person name="Yu Y."/>
            <person name="Wang X."/>
            <person name="Wang S."/>
            <person name="Zhang T."/>
            <person name="Zhou Y."/>
            <person name="He R."/>
            <person name="Meng N."/>
            <person name="Wang Y."/>
            <person name="Liu W."/>
            <person name="Liu Z."/>
            <person name="Liu J."/>
            <person name="Guo Q."/>
            <person name="Huang H."/>
            <person name="Sederoff R.R."/>
            <person name="Wang G."/>
            <person name="Qu G."/>
            <person name="Chen S."/>
        </authorList>
    </citation>
    <scope>NUCLEOTIDE SEQUENCE</scope>
    <source>
        <strain evidence="2">SC-2020</strain>
    </source>
</reference>
<accession>A0AAD6VZJ7</accession>
<keyword evidence="1" id="KW-0472">Membrane</keyword>
<sequence length="109" mass="12301">MGINLGCYPDASQNIQVKFATDQFSIAYLLISSPLLLPILSAEKWCLSISVHCLSIYRFILSCICLYICLLLTSAIVFRRCSDLEVSFGDVMDGDQWGIQQWRKASELE</sequence>
<name>A0AAD6VZJ7_9ROSI</name>
<organism evidence="2 3">
    <name type="scientific">Populus alba x Populus x berolinensis</name>
    <dbReference type="NCBI Taxonomy" id="444605"/>
    <lineage>
        <taxon>Eukaryota</taxon>
        <taxon>Viridiplantae</taxon>
        <taxon>Streptophyta</taxon>
        <taxon>Embryophyta</taxon>
        <taxon>Tracheophyta</taxon>
        <taxon>Spermatophyta</taxon>
        <taxon>Magnoliopsida</taxon>
        <taxon>eudicotyledons</taxon>
        <taxon>Gunneridae</taxon>
        <taxon>Pentapetalae</taxon>
        <taxon>rosids</taxon>
        <taxon>fabids</taxon>
        <taxon>Malpighiales</taxon>
        <taxon>Salicaceae</taxon>
        <taxon>Saliceae</taxon>
        <taxon>Populus</taxon>
    </lineage>
</organism>
<gene>
    <name evidence="2" type="ORF">NC653_016318</name>
</gene>
<dbReference type="Proteomes" id="UP001164929">
    <property type="component" value="Chromosome 6"/>
</dbReference>
<comment type="caution">
    <text evidence="2">The sequence shown here is derived from an EMBL/GenBank/DDBJ whole genome shotgun (WGS) entry which is preliminary data.</text>
</comment>
<protein>
    <submittedName>
        <fullName evidence="2">Uncharacterized protein</fullName>
    </submittedName>
</protein>